<evidence type="ECO:0000256" key="14">
    <source>
        <dbReference type="ARBA" id="ARBA00023180"/>
    </source>
</evidence>
<dbReference type="CDD" id="cd23968">
    <property type="entry name" value="GT29_ST6GAL1_2"/>
    <property type="match status" value="1"/>
</dbReference>
<evidence type="ECO:0000256" key="4">
    <source>
        <dbReference type="ARBA" id="ARBA00006003"/>
    </source>
</evidence>
<dbReference type="GO" id="GO:0097503">
    <property type="term" value="P:sialylation"/>
    <property type="evidence" value="ECO:0007669"/>
    <property type="project" value="TreeGrafter"/>
</dbReference>
<dbReference type="InterPro" id="IPR038578">
    <property type="entry name" value="GT29-like_sf"/>
</dbReference>
<dbReference type="GO" id="GO:0032580">
    <property type="term" value="C:Golgi cisterna membrane"/>
    <property type="evidence" value="ECO:0007669"/>
    <property type="project" value="UniProtKB-SubCell"/>
</dbReference>
<evidence type="ECO:0000256" key="7">
    <source>
        <dbReference type="ARBA" id="ARBA00022679"/>
    </source>
</evidence>
<keyword evidence="5" id="KW-0964">Secreted</keyword>
<evidence type="ECO:0000256" key="18">
    <source>
        <dbReference type="ARBA" id="ARBA00076526"/>
    </source>
</evidence>
<evidence type="ECO:0000256" key="19">
    <source>
        <dbReference type="ARBA" id="ARBA00076676"/>
    </source>
</evidence>
<dbReference type="PIRSF" id="PIRSF005557">
    <property type="entry name" value="Sialyl_trans"/>
    <property type="match status" value="1"/>
</dbReference>
<evidence type="ECO:0000256" key="20">
    <source>
        <dbReference type="ARBA" id="ARBA00080062"/>
    </source>
</evidence>
<protein>
    <recommendedName>
        <fullName evidence="17">Beta-galactoside alpha-2,6-sialyltransferase 1</fullName>
        <ecNumber evidence="16">2.4.3.1</ecNumber>
    </recommendedName>
    <alternativeName>
        <fullName evidence="20">CMP-N-acetylneuraminate-beta-galactosamide-alpha-2,6-sialyltransferase 1</fullName>
    </alternativeName>
    <alternativeName>
        <fullName evidence="19">ST6Gal I</fullName>
    </alternativeName>
    <alternativeName>
        <fullName evidence="18">Sialyltransferase 1</fullName>
    </alternativeName>
</protein>
<comment type="similarity">
    <text evidence="4">Belongs to the glycosyltransferase 29 family.</text>
</comment>
<evidence type="ECO:0000256" key="10">
    <source>
        <dbReference type="ARBA" id="ARBA00022989"/>
    </source>
</evidence>
<dbReference type="InterPro" id="IPR001675">
    <property type="entry name" value="Glyco_trans_29"/>
</dbReference>
<accession>A0A8X6G990</accession>
<evidence type="ECO:0000256" key="17">
    <source>
        <dbReference type="ARBA" id="ARBA00069321"/>
    </source>
</evidence>
<dbReference type="InterPro" id="IPR012163">
    <property type="entry name" value="Sialyl_trans"/>
</dbReference>
<evidence type="ECO:0000313" key="23">
    <source>
        <dbReference type="EMBL" id="GFQ98393.1"/>
    </source>
</evidence>
<evidence type="ECO:0000256" key="16">
    <source>
        <dbReference type="ARBA" id="ARBA00034329"/>
    </source>
</evidence>
<dbReference type="PANTHER" id="PTHR46059:SF1">
    <property type="entry name" value="BETA-GALACTOSIDE ALPHA-2,6-SIALYLTRANSFERASE"/>
    <property type="match status" value="1"/>
</dbReference>
<comment type="subcellular location">
    <subcellularLocation>
        <location evidence="1">Golgi apparatus</location>
        <location evidence="1">Golgi stack membrane</location>
        <topology evidence="1">Single-pass type II membrane protein</topology>
    </subcellularLocation>
    <subcellularLocation>
        <location evidence="2">Secreted</location>
    </subcellularLocation>
</comment>
<dbReference type="FunFam" id="3.90.1480.20:FF:000012">
    <property type="entry name" value="ST6 beta-galactoside alpha-2,6-sialyltransferase 1"/>
    <property type="match status" value="1"/>
</dbReference>
<dbReference type="GO" id="GO:0003835">
    <property type="term" value="F:beta-galactoside alpha-2,6-sialyltransferase activity"/>
    <property type="evidence" value="ECO:0007669"/>
    <property type="project" value="UniProtKB-EC"/>
</dbReference>
<keyword evidence="6" id="KW-0328">Glycosyltransferase</keyword>
<evidence type="ECO:0000256" key="11">
    <source>
        <dbReference type="ARBA" id="ARBA00023034"/>
    </source>
</evidence>
<keyword evidence="14" id="KW-0325">Glycoprotein</keyword>
<dbReference type="EMBL" id="BMAO01034711">
    <property type="protein sequence ID" value="GFQ98393.1"/>
    <property type="molecule type" value="Genomic_DNA"/>
</dbReference>
<evidence type="ECO:0000256" key="12">
    <source>
        <dbReference type="ARBA" id="ARBA00023136"/>
    </source>
</evidence>
<sequence>MKIPFLAISIWMFIFMTIFGVVGYAYVLWSQYWRSALEKKQSIMNSAHFVQEVALSETPLSNIVSNSQKNNNSDEVPLDKLNNKIHTYKNQLLIQLRKAQLVAGNVLFHKEKEETNIYKVKFKRQNVRIPQKNQHQLLCELRDKVRMEMLHRNMEPFSKLGYDKYFPSEPVLKIFQKHHTCAIVSSSGSMYKSKLGKEIDSHDIILRFNSAPTEGYQEDVGSKTTIRFLNSQVVSKPEFDFLNSPMYRNVTLIVWDPSKYHGSLEEWYKKPDFDLFSSYWLHREIYPEQYFYILHPEVLWTAWDFIQSNTLVPVEPNPPSSGFLGILLLLHICDSVDVYEYVPSMRLTKRCHYFDVHEDIGCTLGDWHPLASEKLISLTLNEGSDRDIFVTGKIKITGFNKINC</sequence>
<keyword evidence="24" id="KW-1185">Reference proteome</keyword>
<dbReference type="AlphaFoldDB" id="A0A8X6G990"/>
<dbReference type="EC" id="2.4.3.1" evidence="16"/>
<evidence type="ECO:0000256" key="21">
    <source>
        <dbReference type="PIRSR" id="PIRSR005557-2"/>
    </source>
</evidence>
<evidence type="ECO:0000256" key="1">
    <source>
        <dbReference type="ARBA" id="ARBA00004447"/>
    </source>
</evidence>
<comment type="catalytic activity">
    <reaction evidence="15">
        <text>a beta-D-galactoside + CMP-N-acetyl-beta-neuraminate = an N-acetyl-alpha-neuraminyl-(2-&gt;6)-beta-D-galactosyl derivative + CMP + H(+)</text>
        <dbReference type="Rhea" id="RHEA:52104"/>
        <dbReference type="ChEBI" id="CHEBI:15378"/>
        <dbReference type="ChEBI" id="CHEBI:28034"/>
        <dbReference type="ChEBI" id="CHEBI:57812"/>
        <dbReference type="ChEBI" id="CHEBI:60377"/>
        <dbReference type="ChEBI" id="CHEBI:136398"/>
        <dbReference type="EC" id="2.4.3.1"/>
    </reaction>
</comment>
<evidence type="ECO:0000256" key="3">
    <source>
        <dbReference type="ARBA" id="ARBA00004922"/>
    </source>
</evidence>
<feature type="transmembrane region" description="Helical" evidence="22">
    <location>
        <begin position="6"/>
        <end position="29"/>
    </location>
</feature>
<dbReference type="Pfam" id="PF00777">
    <property type="entry name" value="Glyco_transf_29"/>
    <property type="match status" value="1"/>
</dbReference>
<evidence type="ECO:0000313" key="24">
    <source>
        <dbReference type="Proteomes" id="UP000887116"/>
    </source>
</evidence>
<evidence type="ECO:0000256" key="8">
    <source>
        <dbReference type="ARBA" id="ARBA00022692"/>
    </source>
</evidence>
<evidence type="ECO:0000256" key="13">
    <source>
        <dbReference type="ARBA" id="ARBA00023157"/>
    </source>
</evidence>
<feature type="disulfide bond" evidence="21">
    <location>
        <begin position="181"/>
        <end position="333"/>
    </location>
</feature>
<evidence type="ECO:0000256" key="6">
    <source>
        <dbReference type="ARBA" id="ARBA00022676"/>
    </source>
</evidence>
<keyword evidence="13" id="KW-1015">Disulfide bond</keyword>
<keyword evidence="11" id="KW-0333">Golgi apparatus</keyword>
<evidence type="ECO:0000256" key="5">
    <source>
        <dbReference type="ARBA" id="ARBA00022525"/>
    </source>
</evidence>
<dbReference type="Proteomes" id="UP000887116">
    <property type="component" value="Unassembled WGS sequence"/>
</dbReference>
<keyword evidence="10 22" id="KW-1133">Transmembrane helix</keyword>
<comment type="caution">
    <text evidence="23">The sequence shown here is derived from an EMBL/GenBank/DDBJ whole genome shotgun (WGS) entry which is preliminary data.</text>
</comment>
<evidence type="ECO:0000256" key="22">
    <source>
        <dbReference type="SAM" id="Phobius"/>
    </source>
</evidence>
<dbReference type="PANTHER" id="PTHR46059">
    <property type="entry name" value="BETA-GALACTOSIDE ALPHA-2,6-SIALYLTRANSFERASE"/>
    <property type="match status" value="1"/>
</dbReference>
<name>A0A8X6G990_TRICU</name>
<evidence type="ECO:0000256" key="2">
    <source>
        <dbReference type="ARBA" id="ARBA00004613"/>
    </source>
</evidence>
<evidence type="ECO:0000256" key="9">
    <source>
        <dbReference type="ARBA" id="ARBA00022968"/>
    </source>
</evidence>
<organism evidence="23 24">
    <name type="scientific">Trichonephila clavata</name>
    <name type="common">Joro spider</name>
    <name type="synonym">Nephila clavata</name>
    <dbReference type="NCBI Taxonomy" id="2740835"/>
    <lineage>
        <taxon>Eukaryota</taxon>
        <taxon>Metazoa</taxon>
        <taxon>Ecdysozoa</taxon>
        <taxon>Arthropoda</taxon>
        <taxon>Chelicerata</taxon>
        <taxon>Arachnida</taxon>
        <taxon>Araneae</taxon>
        <taxon>Araneomorphae</taxon>
        <taxon>Entelegynae</taxon>
        <taxon>Araneoidea</taxon>
        <taxon>Nephilidae</taxon>
        <taxon>Trichonephila</taxon>
    </lineage>
</organism>
<proteinExistence type="inferred from homology"/>
<reference evidence="23" key="1">
    <citation type="submission" date="2020-07" db="EMBL/GenBank/DDBJ databases">
        <title>Multicomponent nature underlies the extraordinary mechanical properties of spider dragline silk.</title>
        <authorList>
            <person name="Kono N."/>
            <person name="Nakamura H."/>
            <person name="Mori M."/>
            <person name="Yoshida Y."/>
            <person name="Ohtoshi R."/>
            <person name="Malay A.D."/>
            <person name="Moran D.A.P."/>
            <person name="Tomita M."/>
            <person name="Numata K."/>
            <person name="Arakawa K."/>
        </authorList>
    </citation>
    <scope>NUCLEOTIDE SEQUENCE</scope>
</reference>
<comment type="pathway">
    <text evidence="3">Protein modification; protein glycosylation.</text>
</comment>
<keyword evidence="12 22" id="KW-0472">Membrane</keyword>
<keyword evidence="7" id="KW-0808">Transferase</keyword>
<keyword evidence="8 22" id="KW-0812">Transmembrane</keyword>
<dbReference type="GO" id="GO:0005576">
    <property type="term" value="C:extracellular region"/>
    <property type="evidence" value="ECO:0007669"/>
    <property type="project" value="UniProtKB-SubCell"/>
</dbReference>
<evidence type="ECO:0000256" key="15">
    <source>
        <dbReference type="ARBA" id="ARBA00034249"/>
    </source>
</evidence>
<keyword evidence="9" id="KW-0735">Signal-anchor</keyword>
<dbReference type="OrthoDB" id="10264956at2759"/>
<dbReference type="Gene3D" id="3.90.1480.20">
    <property type="entry name" value="Glycosyl transferase family 29"/>
    <property type="match status" value="1"/>
</dbReference>
<gene>
    <name evidence="23" type="primary">St6gal2</name>
    <name evidence="23" type="ORF">TNCT_28221</name>
</gene>